<feature type="transmembrane region" description="Helical" evidence="7">
    <location>
        <begin position="150"/>
        <end position="169"/>
    </location>
</feature>
<evidence type="ECO:0000256" key="7">
    <source>
        <dbReference type="SAM" id="Phobius"/>
    </source>
</evidence>
<dbReference type="Pfam" id="PF20684">
    <property type="entry name" value="Fung_rhodopsin"/>
    <property type="match status" value="1"/>
</dbReference>
<comment type="caution">
    <text evidence="9">The sequence shown here is derived from an EMBL/GenBank/DDBJ whole genome shotgun (WGS) entry which is preliminary data.</text>
</comment>
<evidence type="ECO:0000313" key="9">
    <source>
        <dbReference type="EMBL" id="KAK3688824.1"/>
    </source>
</evidence>
<evidence type="ECO:0000313" key="10">
    <source>
        <dbReference type="Proteomes" id="UP001270362"/>
    </source>
</evidence>
<name>A0AAE0X9Y8_9PEZI</name>
<evidence type="ECO:0000259" key="8">
    <source>
        <dbReference type="Pfam" id="PF20684"/>
    </source>
</evidence>
<evidence type="ECO:0000256" key="4">
    <source>
        <dbReference type="ARBA" id="ARBA00023136"/>
    </source>
</evidence>
<reference evidence="9" key="1">
    <citation type="journal article" date="2023" name="Mol. Phylogenet. Evol.">
        <title>Genome-scale phylogeny and comparative genomics of the fungal order Sordariales.</title>
        <authorList>
            <person name="Hensen N."/>
            <person name="Bonometti L."/>
            <person name="Westerberg I."/>
            <person name="Brannstrom I.O."/>
            <person name="Guillou S."/>
            <person name="Cros-Aarteil S."/>
            <person name="Calhoun S."/>
            <person name="Haridas S."/>
            <person name="Kuo A."/>
            <person name="Mondo S."/>
            <person name="Pangilinan J."/>
            <person name="Riley R."/>
            <person name="LaButti K."/>
            <person name="Andreopoulos B."/>
            <person name="Lipzen A."/>
            <person name="Chen C."/>
            <person name="Yan M."/>
            <person name="Daum C."/>
            <person name="Ng V."/>
            <person name="Clum A."/>
            <person name="Steindorff A."/>
            <person name="Ohm R.A."/>
            <person name="Martin F."/>
            <person name="Silar P."/>
            <person name="Natvig D.O."/>
            <person name="Lalanne C."/>
            <person name="Gautier V."/>
            <person name="Ament-Velasquez S.L."/>
            <person name="Kruys A."/>
            <person name="Hutchinson M.I."/>
            <person name="Powell A.J."/>
            <person name="Barry K."/>
            <person name="Miller A.N."/>
            <person name="Grigoriev I.V."/>
            <person name="Debuchy R."/>
            <person name="Gladieux P."/>
            <person name="Hiltunen Thoren M."/>
            <person name="Johannesson H."/>
        </authorList>
    </citation>
    <scope>NUCLEOTIDE SEQUENCE</scope>
    <source>
        <strain evidence="9">CBS 314.62</strain>
    </source>
</reference>
<feature type="transmembrane region" description="Helical" evidence="7">
    <location>
        <begin position="201"/>
        <end position="222"/>
    </location>
</feature>
<evidence type="ECO:0000256" key="5">
    <source>
        <dbReference type="ARBA" id="ARBA00038359"/>
    </source>
</evidence>
<feature type="transmembrane region" description="Helical" evidence="7">
    <location>
        <begin position="41"/>
        <end position="62"/>
    </location>
</feature>
<dbReference type="PANTHER" id="PTHR33048:SF158">
    <property type="entry name" value="MEMBRANE PROTEIN PTH11-LIKE, PUTATIVE-RELATED"/>
    <property type="match status" value="1"/>
</dbReference>
<comment type="subcellular location">
    <subcellularLocation>
        <location evidence="1">Membrane</location>
        <topology evidence="1">Multi-pass membrane protein</topology>
    </subcellularLocation>
</comment>
<evidence type="ECO:0000256" key="1">
    <source>
        <dbReference type="ARBA" id="ARBA00004141"/>
    </source>
</evidence>
<sequence>MSGKLPPGFDPNTTPSMIPPKGVTPKLFRIRVGYKFGADDFLCVAAAANILAWFGILIHKLHGPYGYHLYDLPVSEMTELFLRLHLTGTVMYASGAMLVKVSLLVLYLRIFHPVYVVNRAIYACIGLVSAFYLVTIIYDAVKCTPAPGSPGGYFLAALYCAPFALEISVAQGVFGLVSDVVILLIPMSLVLPMNLPRGKKIAVTCTFLTGFLACVCSMVTCVSRIQYWRSKSTDYAWDIIIPDTFTVIELTVDHICCSLPTLPPLVTSLRSSERAQAILKRLHINSSHRQPVPGDEDSEPSPSPASKERRHDSTGDQLPDIPAGRPTGLRSIIQRVFPSQTSATGSHKAEDGNGSHNTSAGFSDVQSVEMDYHQHLRKGTARSPV</sequence>
<dbReference type="InterPro" id="IPR052337">
    <property type="entry name" value="SAT4-like"/>
</dbReference>
<dbReference type="Proteomes" id="UP001270362">
    <property type="component" value="Unassembled WGS sequence"/>
</dbReference>
<gene>
    <name evidence="9" type="ORF">B0T22DRAFT_490423</name>
</gene>
<reference evidence="9" key="2">
    <citation type="submission" date="2023-06" db="EMBL/GenBank/DDBJ databases">
        <authorList>
            <consortium name="Lawrence Berkeley National Laboratory"/>
            <person name="Haridas S."/>
            <person name="Hensen N."/>
            <person name="Bonometti L."/>
            <person name="Westerberg I."/>
            <person name="Brannstrom I.O."/>
            <person name="Guillou S."/>
            <person name="Cros-Aarteil S."/>
            <person name="Calhoun S."/>
            <person name="Kuo A."/>
            <person name="Mondo S."/>
            <person name="Pangilinan J."/>
            <person name="Riley R."/>
            <person name="Labutti K."/>
            <person name="Andreopoulos B."/>
            <person name="Lipzen A."/>
            <person name="Chen C."/>
            <person name="Yanf M."/>
            <person name="Daum C."/>
            <person name="Ng V."/>
            <person name="Clum A."/>
            <person name="Steindorff A."/>
            <person name="Ohm R."/>
            <person name="Martin F."/>
            <person name="Silar P."/>
            <person name="Natvig D."/>
            <person name="Lalanne C."/>
            <person name="Gautier V."/>
            <person name="Ament-Velasquez S.L."/>
            <person name="Kruys A."/>
            <person name="Hutchinson M.I."/>
            <person name="Powell A.J."/>
            <person name="Barry K."/>
            <person name="Miller A.N."/>
            <person name="Grigoriev I.V."/>
            <person name="Debuchy R."/>
            <person name="Gladieux P."/>
            <person name="Thoren M.H."/>
            <person name="Johannesson H."/>
        </authorList>
    </citation>
    <scope>NUCLEOTIDE SEQUENCE</scope>
    <source>
        <strain evidence="9">CBS 314.62</strain>
    </source>
</reference>
<keyword evidence="3 7" id="KW-1133">Transmembrane helix</keyword>
<feature type="transmembrane region" description="Helical" evidence="7">
    <location>
        <begin position="120"/>
        <end position="138"/>
    </location>
</feature>
<evidence type="ECO:0000256" key="2">
    <source>
        <dbReference type="ARBA" id="ARBA00022692"/>
    </source>
</evidence>
<organism evidence="9 10">
    <name type="scientific">Podospora appendiculata</name>
    <dbReference type="NCBI Taxonomy" id="314037"/>
    <lineage>
        <taxon>Eukaryota</taxon>
        <taxon>Fungi</taxon>
        <taxon>Dikarya</taxon>
        <taxon>Ascomycota</taxon>
        <taxon>Pezizomycotina</taxon>
        <taxon>Sordariomycetes</taxon>
        <taxon>Sordariomycetidae</taxon>
        <taxon>Sordariales</taxon>
        <taxon>Podosporaceae</taxon>
        <taxon>Podospora</taxon>
    </lineage>
</organism>
<dbReference type="GO" id="GO:0016020">
    <property type="term" value="C:membrane"/>
    <property type="evidence" value="ECO:0007669"/>
    <property type="project" value="UniProtKB-SubCell"/>
</dbReference>
<accession>A0AAE0X9Y8</accession>
<feature type="domain" description="Rhodopsin" evidence="8">
    <location>
        <begin position="29"/>
        <end position="266"/>
    </location>
</feature>
<dbReference type="AlphaFoldDB" id="A0AAE0X9Y8"/>
<protein>
    <recommendedName>
        <fullName evidence="8">Rhodopsin domain-containing protein</fullName>
    </recommendedName>
</protein>
<feature type="transmembrane region" description="Helical" evidence="7">
    <location>
        <begin position="176"/>
        <end position="195"/>
    </location>
</feature>
<keyword evidence="4 7" id="KW-0472">Membrane</keyword>
<feature type="transmembrane region" description="Helical" evidence="7">
    <location>
        <begin position="82"/>
        <end position="108"/>
    </location>
</feature>
<keyword evidence="10" id="KW-1185">Reference proteome</keyword>
<evidence type="ECO:0000256" key="3">
    <source>
        <dbReference type="ARBA" id="ARBA00022989"/>
    </source>
</evidence>
<dbReference type="InterPro" id="IPR049326">
    <property type="entry name" value="Rhodopsin_dom_fungi"/>
</dbReference>
<proteinExistence type="inferred from homology"/>
<feature type="region of interest" description="Disordered" evidence="6">
    <location>
        <begin position="283"/>
        <end position="385"/>
    </location>
</feature>
<comment type="similarity">
    <text evidence="5">Belongs to the SAT4 family.</text>
</comment>
<keyword evidence="2 7" id="KW-0812">Transmembrane</keyword>
<evidence type="ECO:0000256" key="6">
    <source>
        <dbReference type="SAM" id="MobiDB-lite"/>
    </source>
</evidence>
<dbReference type="EMBL" id="JAULSO010000002">
    <property type="protein sequence ID" value="KAK3688824.1"/>
    <property type="molecule type" value="Genomic_DNA"/>
</dbReference>
<feature type="compositionally biased region" description="Basic residues" evidence="6">
    <location>
        <begin position="375"/>
        <end position="385"/>
    </location>
</feature>
<feature type="compositionally biased region" description="Polar residues" evidence="6">
    <location>
        <begin position="354"/>
        <end position="366"/>
    </location>
</feature>
<dbReference type="PANTHER" id="PTHR33048">
    <property type="entry name" value="PTH11-LIKE INTEGRAL MEMBRANE PROTEIN (AFU_ORTHOLOGUE AFUA_5G11245)"/>
    <property type="match status" value="1"/>
</dbReference>